<accession>A0A6N7LBL8</accession>
<dbReference type="CDD" id="cd04218">
    <property type="entry name" value="Pseudoazurin"/>
    <property type="match status" value="1"/>
</dbReference>
<dbReference type="InterPro" id="IPR001235">
    <property type="entry name" value="Copper_blue_Plastocyanin"/>
</dbReference>
<dbReference type="GO" id="GO:0009055">
    <property type="term" value="F:electron transfer activity"/>
    <property type="evidence" value="ECO:0007669"/>
    <property type="project" value="InterPro"/>
</dbReference>
<dbReference type="InterPro" id="IPR002386">
    <property type="entry name" value="Amicyanin/Pseudoazurin"/>
</dbReference>
<evidence type="ECO:0000256" key="10">
    <source>
        <dbReference type="SAM" id="SignalP"/>
    </source>
</evidence>
<feature type="binding site" evidence="9">
    <location>
        <position position="109"/>
    </location>
    <ligand>
        <name>Cu cation</name>
        <dbReference type="ChEBI" id="CHEBI:23378"/>
    </ligand>
</feature>
<evidence type="ECO:0000256" key="2">
    <source>
        <dbReference type="ARBA" id="ARBA00016984"/>
    </source>
</evidence>
<feature type="domain" description="Blue (type 1) copper" evidence="11">
    <location>
        <begin position="29"/>
        <end position="115"/>
    </location>
</feature>
<feature type="binding site" evidence="9">
    <location>
        <position position="101"/>
    </location>
    <ligand>
        <name>Cu cation</name>
        <dbReference type="ChEBI" id="CHEBI:23378"/>
    </ligand>
</feature>
<evidence type="ECO:0000313" key="12">
    <source>
        <dbReference type="EMBL" id="MQX14589.1"/>
    </source>
</evidence>
<dbReference type="PROSITE" id="PS00196">
    <property type="entry name" value="COPPER_BLUE"/>
    <property type="match status" value="1"/>
</dbReference>
<dbReference type="InterPro" id="IPR028871">
    <property type="entry name" value="BlueCu_1_BS"/>
</dbReference>
<evidence type="ECO:0000256" key="9">
    <source>
        <dbReference type="PIRSR" id="PIRSR602386-1"/>
    </source>
</evidence>
<organism evidence="12 13">
    <name type="scientific">Sinorhizobium terangae</name>
    <dbReference type="NCBI Taxonomy" id="110322"/>
    <lineage>
        <taxon>Bacteria</taxon>
        <taxon>Pseudomonadati</taxon>
        <taxon>Pseudomonadota</taxon>
        <taxon>Alphaproteobacteria</taxon>
        <taxon>Hyphomicrobiales</taxon>
        <taxon>Rhizobiaceae</taxon>
        <taxon>Sinorhizobium/Ensifer group</taxon>
        <taxon>Sinorhizobium</taxon>
    </lineage>
</organism>
<keyword evidence="6" id="KW-0249">Electron transport</keyword>
<evidence type="ECO:0000256" key="4">
    <source>
        <dbReference type="ARBA" id="ARBA00022723"/>
    </source>
</evidence>
<comment type="cofactor">
    <cofactor evidence="9">
        <name>Cu cation</name>
        <dbReference type="ChEBI" id="CHEBI:23378"/>
    </cofactor>
    <text evidence="9">Binds 1 copper ion per subunit.</text>
</comment>
<dbReference type="OrthoDB" id="7510199at2"/>
<feature type="chain" id="PRO_5026934162" description="Pseudoazurin" evidence="10">
    <location>
        <begin position="24"/>
        <end position="145"/>
    </location>
</feature>
<keyword evidence="3" id="KW-0813">Transport</keyword>
<feature type="binding site" evidence="9">
    <location>
        <position position="63"/>
    </location>
    <ligand>
        <name>Cu cation</name>
        <dbReference type="ChEBI" id="CHEBI:23378"/>
    </ligand>
</feature>
<gene>
    <name evidence="12" type="ORF">GHK62_07360</name>
</gene>
<protein>
    <recommendedName>
        <fullName evidence="2 8">Pseudoazurin</fullName>
    </recommendedName>
</protein>
<evidence type="ECO:0000256" key="7">
    <source>
        <dbReference type="ARBA" id="ARBA00023008"/>
    </source>
</evidence>
<comment type="subcellular location">
    <subcellularLocation>
        <location evidence="1">Periplasm</location>
    </subcellularLocation>
</comment>
<dbReference type="InterPro" id="IPR000923">
    <property type="entry name" value="BlueCu_1"/>
</dbReference>
<evidence type="ECO:0000256" key="3">
    <source>
        <dbReference type="ARBA" id="ARBA00022448"/>
    </source>
</evidence>
<dbReference type="NCBIfam" id="TIGR02375">
    <property type="entry name" value="pseudoazurin"/>
    <property type="match status" value="1"/>
</dbReference>
<feature type="signal peptide" evidence="10">
    <location>
        <begin position="1"/>
        <end position="23"/>
    </location>
</feature>
<name>A0A6N7LBL8_SINTE</name>
<evidence type="ECO:0000256" key="6">
    <source>
        <dbReference type="ARBA" id="ARBA00022982"/>
    </source>
</evidence>
<dbReference type="InterPro" id="IPR012745">
    <property type="entry name" value="Pseudoazurin"/>
</dbReference>
<dbReference type="Gene3D" id="2.60.40.420">
    <property type="entry name" value="Cupredoxins - blue copper proteins"/>
    <property type="match status" value="1"/>
</dbReference>
<dbReference type="PRINTS" id="PR00156">
    <property type="entry name" value="COPPERBLUE"/>
</dbReference>
<evidence type="ECO:0000256" key="5">
    <source>
        <dbReference type="ARBA" id="ARBA00022764"/>
    </source>
</evidence>
<comment type="caution">
    <text evidence="12">The sequence shown here is derived from an EMBL/GenBank/DDBJ whole genome shotgun (WGS) entry which is preliminary data.</text>
</comment>
<keyword evidence="5" id="KW-0574">Periplasm</keyword>
<evidence type="ECO:0000259" key="11">
    <source>
        <dbReference type="Pfam" id="PF00127"/>
    </source>
</evidence>
<dbReference type="Proteomes" id="UP000439983">
    <property type="component" value="Unassembled WGS sequence"/>
</dbReference>
<evidence type="ECO:0000256" key="8">
    <source>
        <dbReference type="NCBIfam" id="TIGR02375"/>
    </source>
</evidence>
<dbReference type="GO" id="GO:0042597">
    <property type="term" value="C:periplasmic space"/>
    <property type="evidence" value="ECO:0007669"/>
    <property type="project" value="UniProtKB-SubCell"/>
</dbReference>
<keyword evidence="4 9" id="KW-0479">Metal-binding</keyword>
<dbReference type="SUPFAM" id="SSF49503">
    <property type="entry name" value="Cupredoxins"/>
    <property type="match status" value="1"/>
</dbReference>
<dbReference type="GO" id="GO:0005507">
    <property type="term" value="F:copper ion binding"/>
    <property type="evidence" value="ECO:0007669"/>
    <property type="project" value="UniProtKB-UniRule"/>
</dbReference>
<evidence type="ECO:0000313" key="13">
    <source>
        <dbReference type="Proteomes" id="UP000439983"/>
    </source>
</evidence>
<keyword evidence="7 9" id="KW-0186">Copper</keyword>
<reference evidence="12 13" key="1">
    <citation type="journal article" date="2013" name="Genome Biol.">
        <title>Comparative genomics of the core and accessory genomes of 48 Sinorhizobium strains comprising five genospecies.</title>
        <authorList>
            <person name="Sugawara M."/>
            <person name="Epstein B."/>
            <person name="Badgley B.D."/>
            <person name="Unno T."/>
            <person name="Xu L."/>
            <person name="Reese J."/>
            <person name="Gyaneshwar P."/>
            <person name="Denny R."/>
            <person name="Mudge J."/>
            <person name="Bharti A.K."/>
            <person name="Farmer A.D."/>
            <person name="May G.D."/>
            <person name="Woodward J.E."/>
            <person name="Medigue C."/>
            <person name="Vallenet D."/>
            <person name="Lajus A."/>
            <person name="Rouy Z."/>
            <person name="Martinez-Vaz B."/>
            <person name="Tiffin P."/>
            <person name="Young N.D."/>
            <person name="Sadowsky M.J."/>
        </authorList>
    </citation>
    <scope>NUCLEOTIDE SEQUENCE [LARGE SCALE GENOMIC DNA]</scope>
    <source>
        <strain evidence="12 13">USDA4894</strain>
    </source>
</reference>
<dbReference type="Pfam" id="PF00127">
    <property type="entry name" value="Copper-bind"/>
    <property type="match status" value="1"/>
</dbReference>
<dbReference type="EMBL" id="WITC01000032">
    <property type="protein sequence ID" value="MQX14589.1"/>
    <property type="molecule type" value="Genomic_DNA"/>
</dbReference>
<dbReference type="AlphaFoldDB" id="A0A6N7LBL8"/>
<dbReference type="RefSeq" id="WP_153437681.1">
    <property type="nucleotide sequence ID" value="NZ_CP121660.1"/>
</dbReference>
<keyword evidence="13" id="KW-1185">Reference proteome</keyword>
<dbReference type="InterPro" id="IPR008972">
    <property type="entry name" value="Cupredoxin"/>
</dbReference>
<feature type="binding site" evidence="9">
    <location>
        <position position="104"/>
    </location>
    <ligand>
        <name>Cu cation</name>
        <dbReference type="ChEBI" id="CHEBI:23378"/>
    </ligand>
</feature>
<evidence type="ECO:0000256" key="1">
    <source>
        <dbReference type="ARBA" id="ARBA00004418"/>
    </source>
</evidence>
<dbReference type="PRINTS" id="PR00155">
    <property type="entry name" value="AMICYANIN"/>
</dbReference>
<sequence>MRSMTKFLVGAAFLSVLSVPVFAADHEIKMLNKGTDGVMVFEPSVLKASPGDTVTFVPTDKGHNAETVKDMIPQGAEAFKGKINETLKVTLTEQGIYVVKCTPHFSMGMVAVVVVGDAPANVEQVKAAKFPKKARERVDAALSKL</sequence>
<proteinExistence type="predicted"/>
<keyword evidence="10" id="KW-0732">Signal</keyword>